<keyword evidence="3" id="KW-1185">Reference proteome</keyword>
<keyword evidence="1" id="KW-0812">Transmembrane</keyword>
<accession>A0A3M7QQV8</accession>
<dbReference type="Proteomes" id="UP000276133">
    <property type="component" value="Unassembled WGS sequence"/>
</dbReference>
<evidence type="ECO:0000256" key="1">
    <source>
        <dbReference type="SAM" id="Phobius"/>
    </source>
</evidence>
<comment type="caution">
    <text evidence="2">The sequence shown here is derived from an EMBL/GenBank/DDBJ whole genome shotgun (WGS) entry which is preliminary data.</text>
</comment>
<dbReference type="EMBL" id="REGN01005314">
    <property type="protein sequence ID" value="RNA13847.1"/>
    <property type="molecule type" value="Genomic_DNA"/>
</dbReference>
<keyword evidence="1" id="KW-0472">Membrane</keyword>
<name>A0A3M7QQV8_BRAPC</name>
<proteinExistence type="predicted"/>
<organism evidence="2 3">
    <name type="scientific">Brachionus plicatilis</name>
    <name type="common">Marine rotifer</name>
    <name type="synonym">Brachionus muelleri</name>
    <dbReference type="NCBI Taxonomy" id="10195"/>
    <lineage>
        <taxon>Eukaryota</taxon>
        <taxon>Metazoa</taxon>
        <taxon>Spiralia</taxon>
        <taxon>Gnathifera</taxon>
        <taxon>Rotifera</taxon>
        <taxon>Eurotatoria</taxon>
        <taxon>Monogononta</taxon>
        <taxon>Pseudotrocha</taxon>
        <taxon>Ploima</taxon>
        <taxon>Brachionidae</taxon>
        <taxon>Brachionus</taxon>
    </lineage>
</organism>
<keyword evidence="1" id="KW-1133">Transmembrane helix</keyword>
<evidence type="ECO:0000313" key="3">
    <source>
        <dbReference type="Proteomes" id="UP000276133"/>
    </source>
</evidence>
<dbReference type="AlphaFoldDB" id="A0A3M7QQV8"/>
<gene>
    <name evidence="2" type="ORF">BpHYR1_010057</name>
</gene>
<sequence length="157" mass="18285">MNLMILVNKLICFVYNCNGEFARRTKQTPQIVRNFFYLNKGFLNPTSLLFFSFILYILLTGKSSPVTLVPTSECQAFLSWRELRCFARQEVPWATFRRKSEFTSRADPVPVCWGSYICISLFHYTYKTLKDGNFCSFKELLHASISIKSHQILTNPI</sequence>
<evidence type="ECO:0000313" key="2">
    <source>
        <dbReference type="EMBL" id="RNA13847.1"/>
    </source>
</evidence>
<reference evidence="2 3" key="1">
    <citation type="journal article" date="2018" name="Sci. Rep.">
        <title>Genomic signatures of local adaptation to the degree of environmental predictability in rotifers.</title>
        <authorList>
            <person name="Franch-Gras L."/>
            <person name="Hahn C."/>
            <person name="Garcia-Roger E.M."/>
            <person name="Carmona M.J."/>
            <person name="Serra M."/>
            <person name="Gomez A."/>
        </authorList>
    </citation>
    <scope>NUCLEOTIDE SEQUENCE [LARGE SCALE GENOMIC DNA]</scope>
    <source>
        <strain evidence="2">HYR1</strain>
    </source>
</reference>
<protein>
    <submittedName>
        <fullName evidence="2">Uncharacterized protein</fullName>
    </submittedName>
</protein>
<feature type="transmembrane region" description="Helical" evidence="1">
    <location>
        <begin position="42"/>
        <end position="59"/>
    </location>
</feature>